<proteinExistence type="predicted"/>
<name>B8GKA5_METPE</name>
<protein>
    <recommendedName>
        <fullName evidence="3">GIY-YIG domain-containing protein</fullName>
    </recommendedName>
</protein>
<dbReference type="eggNOG" id="arCOG00463">
    <property type="taxonomic scope" value="Archaea"/>
</dbReference>
<evidence type="ECO:0000313" key="1">
    <source>
        <dbReference type="EMBL" id="ACL15788.1"/>
    </source>
</evidence>
<dbReference type="RefSeq" id="WP_012617107.1">
    <property type="nucleotide sequence ID" value="NC_011832.1"/>
</dbReference>
<accession>B8GKA5</accession>
<dbReference type="InterPro" id="IPR002837">
    <property type="entry name" value="DUF123"/>
</dbReference>
<dbReference type="STRING" id="521011.Mpal_0414"/>
<dbReference type="EMBL" id="CP001338">
    <property type="protein sequence ID" value="ACL15788.1"/>
    <property type="molecule type" value="Genomic_DNA"/>
</dbReference>
<organism evidence="1 2">
    <name type="scientific">Methanosphaerula palustris (strain ATCC BAA-1556 / DSM 19958 / E1-9c)</name>
    <dbReference type="NCBI Taxonomy" id="521011"/>
    <lineage>
        <taxon>Archaea</taxon>
        <taxon>Methanobacteriati</taxon>
        <taxon>Methanobacteriota</taxon>
        <taxon>Stenosarchaea group</taxon>
        <taxon>Methanomicrobia</taxon>
        <taxon>Methanomicrobiales</taxon>
        <taxon>Methanoregulaceae</taxon>
        <taxon>Methanosphaerula</taxon>
    </lineage>
</organism>
<gene>
    <name evidence="1" type="ordered locus">Mpal_0414</name>
</gene>
<dbReference type="AlphaFoldDB" id="B8GKA5"/>
<evidence type="ECO:0000313" key="2">
    <source>
        <dbReference type="Proteomes" id="UP000002457"/>
    </source>
</evidence>
<dbReference type="Proteomes" id="UP000002457">
    <property type="component" value="Chromosome"/>
</dbReference>
<dbReference type="PANTHER" id="PTHR37460:SF1">
    <property type="entry name" value="ENDONUCLEASE III"/>
    <property type="match status" value="1"/>
</dbReference>
<reference evidence="1 2" key="1">
    <citation type="journal article" date="2015" name="Genome Announc.">
        <title>Complete Genome Sequence of Methanosphaerula palustris E1-9CT, a Hydrogenotrophic Methanogen Isolated from a Minerotrophic Fen Peatland.</title>
        <authorList>
            <person name="Cadillo-Quiroz H."/>
            <person name="Browne P."/>
            <person name="Kyrpides N."/>
            <person name="Woyke T."/>
            <person name="Goodwin L."/>
            <person name="Detter C."/>
            <person name="Yavitt J.B."/>
            <person name="Zinder S.H."/>
        </authorList>
    </citation>
    <scope>NUCLEOTIDE SEQUENCE [LARGE SCALE GENOMIC DNA]</scope>
    <source>
        <strain evidence="2">ATCC BAA-1556 / DSM 19958 / E1-9c</strain>
    </source>
</reference>
<dbReference type="Pfam" id="PF01986">
    <property type="entry name" value="DUF123"/>
    <property type="match status" value="1"/>
</dbReference>
<dbReference type="PANTHER" id="PTHR37460">
    <property type="entry name" value="ENDONUCLEASE III"/>
    <property type="match status" value="1"/>
</dbReference>
<keyword evidence="2" id="KW-1185">Reference proteome</keyword>
<dbReference type="GeneID" id="7271440"/>
<dbReference type="KEGG" id="mpl:Mpal_0414"/>
<evidence type="ECO:0008006" key="3">
    <source>
        <dbReference type="Google" id="ProtNLM"/>
    </source>
</evidence>
<sequence length="144" mass="15590">MAGKGIYCLCLRNSPTSLSIGRLGERTFLEGWHLYVGSAQGSGGLARADRHQRLAAARDRRPTWHIDRLLLSDRFRLAVVITAETEAPLECALAAAIGGRSVQGFGSSDCHCRSHLFYRPSDPVGEVCTAMEGLGLAPAIRRVI</sequence>
<dbReference type="CDD" id="cd10441">
    <property type="entry name" value="GIY-YIG_COG1833"/>
    <property type="match status" value="1"/>
</dbReference>
<dbReference type="HOGENOM" id="CLU_115699_0_0_2"/>